<dbReference type="AlphaFoldDB" id="A0A2S5B4N1"/>
<organism evidence="2 3">
    <name type="scientific">Rhodotorula taiwanensis</name>
    <dbReference type="NCBI Taxonomy" id="741276"/>
    <lineage>
        <taxon>Eukaryota</taxon>
        <taxon>Fungi</taxon>
        <taxon>Dikarya</taxon>
        <taxon>Basidiomycota</taxon>
        <taxon>Pucciniomycotina</taxon>
        <taxon>Microbotryomycetes</taxon>
        <taxon>Sporidiobolales</taxon>
        <taxon>Sporidiobolaceae</taxon>
        <taxon>Rhodotorula</taxon>
    </lineage>
</organism>
<protein>
    <recommendedName>
        <fullName evidence="4">LSM domain-containing protein</fullName>
    </recommendedName>
</protein>
<comment type="caution">
    <text evidence="2">The sequence shown here is derived from an EMBL/GenBank/DDBJ whole genome shotgun (WGS) entry which is preliminary data.</text>
</comment>
<accession>A0A2S5B4N1</accession>
<name>A0A2S5B4N1_9BASI</name>
<dbReference type="Proteomes" id="UP000237144">
    <property type="component" value="Unassembled WGS sequence"/>
</dbReference>
<evidence type="ECO:0000256" key="1">
    <source>
        <dbReference type="SAM" id="MobiDB-lite"/>
    </source>
</evidence>
<dbReference type="InterPro" id="IPR010920">
    <property type="entry name" value="LSM_dom_sf"/>
</dbReference>
<dbReference type="Gene3D" id="2.30.30.100">
    <property type="match status" value="1"/>
</dbReference>
<feature type="region of interest" description="Disordered" evidence="1">
    <location>
        <begin position="104"/>
        <end position="127"/>
    </location>
</feature>
<evidence type="ECO:0008006" key="4">
    <source>
        <dbReference type="Google" id="ProtNLM"/>
    </source>
</evidence>
<evidence type="ECO:0000313" key="3">
    <source>
        <dbReference type="Proteomes" id="UP000237144"/>
    </source>
</evidence>
<proteinExistence type="predicted"/>
<gene>
    <name evidence="2" type="ORF">BMF94_5366</name>
</gene>
<dbReference type="EMBL" id="PJQD01000075">
    <property type="protein sequence ID" value="POY71671.1"/>
    <property type="molecule type" value="Genomic_DNA"/>
</dbReference>
<dbReference type="STRING" id="741276.A0A2S5B4N1"/>
<keyword evidence="3" id="KW-1185">Reference proteome</keyword>
<reference evidence="2 3" key="1">
    <citation type="journal article" date="2018" name="Front. Microbiol.">
        <title>Prospects for Fungal Bioremediation of Acidic Radioactive Waste Sites: Characterization and Genome Sequence of Rhodotorula taiwanensis MD1149.</title>
        <authorList>
            <person name="Tkavc R."/>
            <person name="Matrosova V.Y."/>
            <person name="Grichenko O.E."/>
            <person name="Gostincar C."/>
            <person name="Volpe R.P."/>
            <person name="Klimenkova P."/>
            <person name="Gaidamakova E.K."/>
            <person name="Zhou C.E."/>
            <person name="Stewart B.J."/>
            <person name="Lyman M.G."/>
            <person name="Malfatti S.A."/>
            <person name="Rubinfeld B."/>
            <person name="Courtot M."/>
            <person name="Singh J."/>
            <person name="Dalgard C.L."/>
            <person name="Hamilton T."/>
            <person name="Frey K.G."/>
            <person name="Gunde-Cimerman N."/>
            <person name="Dugan L."/>
            <person name="Daly M.J."/>
        </authorList>
    </citation>
    <scope>NUCLEOTIDE SEQUENCE [LARGE SCALE GENOMIC DNA]</scope>
    <source>
        <strain evidence="2 3">MD1149</strain>
    </source>
</reference>
<sequence length="127" mass="14138">MATTSDVPPLPPFYNVKPPPAETLAIKALARTLGSLYRVTVAETQRLFLGTFVCVDPQGNLVLDQTLEFELDDAGAVKGDPKGRDVGLVMIKREHWTRVERMPTDQERRRMWEQQAAEGGQRGCTPS</sequence>
<dbReference type="OrthoDB" id="368909at2759"/>
<dbReference type="SUPFAM" id="SSF50182">
    <property type="entry name" value="Sm-like ribonucleoproteins"/>
    <property type="match status" value="1"/>
</dbReference>
<evidence type="ECO:0000313" key="2">
    <source>
        <dbReference type="EMBL" id="POY71671.1"/>
    </source>
</evidence>